<evidence type="ECO:0000313" key="3">
    <source>
        <dbReference type="EMBL" id="ORY48383.1"/>
    </source>
</evidence>
<feature type="compositionally biased region" description="Low complexity" evidence="1">
    <location>
        <begin position="205"/>
        <end position="219"/>
    </location>
</feature>
<dbReference type="EMBL" id="MCOG01000102">
    <property type="protein sequence ID" value="ORY48383.1"/>
    <property type="molecule type" value="Genomic_DNA"/>
</dbReference>
<feature type="transmembrane region" description="Helical" evidence="2">
    <location>
        <begin position="665"/>
        <end position="684"/>
    </location>
</feature>
<sequence length="686" mass="77929">MTDNAKPPPHIDTTQVAVSANLDTPQTGTVLSPLPNIPTFIKLFGQPETKEKENDDNDWDDKIDSSKPEILDIIDANDEDPFTLETFISLIMLYVKEKKDFIISRVKTADPNEEGKFYYSYYAAHHINKVIFRTQPELSLLHRMRAKNPLNNMTIVDDVYYYVVKYEEAKKVIGNIKSKLKLELKQPPKSPLSPLFITPIREENNTNSTNEISNTNNTENENENSDKHHIRSKSSPIRFVSNISSKAPRSVQRLLVRTGMAPLQAYPELMTRNNLRLIMKPEGLEPDPIIQSATISNDEFNADDLFQNATTTQTKQPSLLSKIKDSLGKKKDKNQEINDNNKDKGQEHEHEHEHEYPLNDNYGSSIALLSDNNTNNNTTTKSKEIIIDSKHGNVIDESSTSTGNPAIDTTQYSQYVIDLGNEAMTSEKTTSPKSAISSCPYPAYSKNLLQIHTTSYLNDRNSKLNIYDWIKVHSTSPLSMTSGVKIDELFSKKYNNKNKNDEASVSTDETKTDEKNNNKSNDNDNSTCITIEEGDKEKEDDTEIDKLTKDKKDALNEIKEIIFEAPFYATDDDFLMKSSVRAYFKQNALEPDDAVLFTLPSLTDNVIMLDGEQHPALANFNYVLENQMRNETRVLVKINKSLKWLLICYLVFAFVLIKIWVPTNIVVIIMAIGIFVICFFLMICSI</sequence>
<keyword evidence="2" id="KW-0812">Transmembrane</keyword>
<feature type="compositionally biased region" description="Basic and acidic residues" evidence="1">
    <location>
        <begin position="322"/>
        <end position="357"/>
    </location>
</feature>
<feature type="region of interest" description="Disordered" evidence="1">
    <location>
        <begin position="498"/>
        <end position="541"/>
    </location>
</feature>
<name>A0A1Y2CMZ7_9FUNG</name>
<feature type="compositionally biased region" description="Basic and acidic residues" evidence="1">
    <location>
        <begin position="498"/>
        <end position="517"/>
    </location>
</feature>
<feature type="compositionally biased region" description="Low complexity" evidence="1">
    <location>
        <begin position="518"/>
        <end position="531"/>
    </location>
</feature>
<protein>
    <submittedName>
        <fullName evidence="3">Uncharacterized protein</fullName>
    </submittedName>
</protein>
<evidence type="ECO:0000256" key="1">
    <source>
        <dbReference type="SAM" id="MobiDB-lite"/>
    </source>
</evidence>
<dbReference type="Proteomes" id="UP000193920">
    <property type="component" value="Unassembled WGS sequence"/>
</dbReference>
<keyword evidence="2" id="KW-0472">Membrane</keyword>
<organism evidence="3 4">
    <name type="scientific">Neocallimastix californiae</name>
    <dbReference type="NCBI Taxonomy" id="1754190"/>
    <lineage>
        <taxon>Eukaryota</taxon>
        <taxon>Fungi</taxon>
        <taxon>Fungi incertae sedis</taxon>
        <taxon>Chytridiomycota</taxon>
        <taxon>Chytridiomycota incertae sedis</taxon>
        <taxon>Neocallimastigomycetes</taxon>
        <taxon>Neocallimastigales</taxon>
        <taxon>Neocallimastigaceae</taxon>
        <taxon>Neocallimastix</taxon>
    </lineage>
</organism>
<reference evidence="3 4" key="1">
    <citation type="submission" date="2016-08" db="EMBL/GenBank/DDBJ databases">
        <title>A Parts List for Fungal Cellulosomes Revealed by Comparative Genomics.</title>
        <authorList>
            <consortium name="DOE Joint Genome Institute"/>
            <person name="Haitjema C.H."/>
            <person name="Gilmore S.P."/>
            <person name="Henske J.K."/>
            <person name="Solomon K.V."/>
            <person name="De Groot R."/>
            <person name="Kuo A."/>
            <person name="Mondo S.J."/>
            <person name="Salamov A.A."/>
            <person name="Labutti K."/>
            <person name="Zhao Z."/>
            <person name="Chiniquy J."/>
            <person name="Barry K."/>
            <person name="Brewer H.M."/>
            <person name="Purvine S.O."/>
            <person name="Wright A.T."/>
            <person name="Boxma B."/>
            <person name="Van Alen T."/>
            <person name="Hackstein J.H."/>
            <person name="Baker S.E."/>
            <person name="Grigoriev I.V."/>
            <person name="O'Malley M.A."/>
        </authorList>
    </citation>
    <scope>NUCLEOTIDE SEQUENCE [LARGE SCALE GENOMIC DNA]</scope>
    <source>
        <strain evidence="3 4">G1</strain>
    </source>
</reference>
<dbReference type="Pfam" id="PF17010">
    <property type="entry name" value="DUF5092"/>
    <property type="match status" value="2"/>
</dbReference>
<evidence type="ECO:0000256" key="2">
    <source>
        <dbReference type="SAM" id="Phobius"/>
    </source>
</evidence>
<dbReference type="STRING" id="1754190.A0A1Y2CMZ7"/>
<comment type="caution">
    <text evidence="3">The sequence shown here is derived from an EMBL/GenBank/DDBJ whole genome shotgun (WGS) entry which is preliminary data.</text>
</comment>
<feature type="region of interest" description="Disordered" evidence="1">
    <location>
        <begin position="309"/>
        <end position="375"/>
    </location>
</feature>
<keyword evidence="4" id="KW-1185">Reference proteome</keyword>
<dbReference type="InterPro" id="IPR031537">
    <property type="entry name" value="DUF5092"/>
</dbReference>
<proteinExistence type="predicted"/>
<dbReference type="AlphaFoldDB" id="A0A1Y2CMZ7"/>
<evidence type="ECO:0000313" key="4">
    <source>
        <dbReference type="Proteomes" id="UP000193920"/>
    </source>
</evidence>
<dbReference type="OrthoDB" id="2189509at2759"/>
<accession>A0A1Y2CMZ7</accession>
<keyword evidence="2" id="KW-1133">Transmembrane helix</keyword>
<gene>
    <name evidence="3" type="ORF">LY90DRAFT_671056</name>
</gene>
<feature type="region of interest" description="Disordered" evidence="1">
    <location>
        <begin position="193"/>
        <end position="235"/>
    </location>
</feature>